<feature type="region of interest" description="Disordered" evidence="6">
    <location>
        <begin position="1"/>
        <end position="20"/>
    </location>
</feature>
<feature type="transmembrane region" description="Helical" evidence="7">
    <location>
        <begin position="397"/>
        <end position="422"/>
    </location>
</feature>
<evidence type="ECO:0000256" key="6">
    <source>
        <dbReference type="SAM" id="MobiDB-lite"/>
    </source>
</evidence>
<feature type="domain" description="Major facilitator superfamily (MFS) profile" evidence="8">
    <location>
        <begin position="47"/>
        <end position="492"/>
    </location>
</feature>
<feature type="transmembrane region" description="Helical" evidence="7">
    <location>
        <begin position="215"/>
        <end position="238"/>
    </location>
</feature>
<feature type="transmembrane region" description="Helical" evidence="7">
    <location>
        <begin position="306"/>
        <end position="331"/>
    </location>
</feature>
<feature type="transmembrane region" description="Helical" evidence="7">
    <location>
        <begin position="434"/>
        <end position="458"/>
    </location>
</feature>
<evidence type="ECO:0000256" key="4">
    <source>
        <dbReference type="ARBA" id="ARBA00022989"/>
    </source>
</evidence>
<comment type="similarity">
    <text evidence="2">Belongs to the major facilitator superfamily. Sugar transporter (TC 2.A.1.1) family.</text>
</comment>
<feature type="transmembrane region" description="Helical" evidence="7">
    <location>
        <begin position="470"/>
        <end position="488"/>
    </location>
</feature>
<keyword evidence="9" id="KW-0762">Sugar transport</keyword>
<keyword evidence="10" id="KW-1185">Reference proteome</keyword>
<keyword evidence="3 7" id="KW-0812">Transmembrane</keyword>
<feature type="transmembrane region" description="Helical" evidence="7">
    <location>
        <begin position="153"/>
        <end position="174"/>
    </location>
</feature>
<feature type="transmembrane region" description="Helical" evidence="7">
    <location>
        <begin position="127"/>
        <end position="147"/>
    </location>
</feature>
<feature type="transmembrane region" description="Helical" evidence="7">
    <location>
        <begin position="337"/>
        <end position="358"/>
    </location>
</feature>
<dbReference type="SUPFAM" id="SSF103473">
    <property type="entry name" value="MFS general substrate transporter"/>
    <property type="match status" value="1"/>
</dbReference>
<dbReference type="Proteomes" id="UP001610446">
    <property type="component" value="Unassembled WGS sequence"/>
</dbReference>
<reference evidence="9 10" key="1">
    <citation type="submission" date="2024-07" db="EMBL/GenBank/DDBJ databases">
        <title>Section-level genome sequencing and comparative genomics of Aspergillus sections Usti and Cavernicolus.</title>
        <authorList>
            <consortium name="Lawrence Berkeley National Laboratory"/>
            <person name="Nybo J.L."/>
            <person name="Vesth T.C."/>
            <person name="Theobald S."/>
            <person name="Frisvad J.C."/>
            <person name="Larsen T.O."/>
            <person name="Kjaerboelling I."/>
            <person name="Rothschild-Mancinelli K."/>
            <person name="Lyhne E.K."/>
            <person name="Kogle M.E."/>
            <person name="Barry K."/>
            <person name="Clum A."/>
            <person name="Na H."/>
            <person name="Ledsgaard L."/>
            <person name="Lin J."/>
            <person name="Lipzen A."/>
            <person name="Kuo A."/>
            <person name="Riley R."/>
            <person name="Mondo S."/>
            <person name="Labutti K."/>
            <person name="Haridas S."/>
            <person name="Pangalinan J."/>
            <person name="Salamov A.A."/>
            <person name="Simmons B.A."/>
            <person name="Magnuson J.K."/>
            <person name="Chen J."/>
            <person name="Drula E."/>
            <person name="Henrissat B."/>
            <person name="Wiebenga A."/>
            <person name="Lubbers R.J."/>
            <person name="Gomes A.C."/>
            <person name="Makela M.R."/>
            <person name="Stajich J."/>
            <person name="Grigoriev I.V."/>
            <person name="Mortensen U.H."/>
            <person name="De Vries R.P."/>
            <person name="Baker S.E."/>
            <person name="Andersen M.R."/>
        </authorList>
    </citation>
    <scope>NUCLEOTIDE SEQUENCE [LARGE SCALE GENOMIC DNA]</scope>
    <source>
        <strain evidence="9 10">CBS 123904</strain>
    </source>
</reference>
<sequence length="517" mass="56504">MADPKTEAIEHIESSHGGPKVTTEGLDEFLRAEKEMTTWQAIKTHKRVLFFAILPFVCAMNYGYDTISNGSSIAMPAFILSFGSMDATGSMYLPSLWTSLWTSMTNLGQAFGAFAAGILSQQIGRRWTAVALAVLSIAGTFVLFFATSRGMLLVGKIINGAVVGGLMAVGTTYAADISTIRMRGAILQALVFFGVIMQGVSLGMVRAFVPNSKPIAWKVVFGIQWVFACLAIVAALIVPESPVYLLSKNKTTQAEHALRRIYGKSDPNLSLRLQSLTHTLEEERRHDAASISIMELFRGHNLKRTLTISFFMFSTSAIGIPFMSQNIYFLFTVGLPTVHVFDIGIGGFFLGGVFVLLGWVSNDKIGRRRLWLCGLVGNFIGMAIVGGLAYSDTMGSIWAIGIMMNLLISYTAYSIVGVAWTICPEISSHRLRHYSQSFAFLIGAISGWLFNFVTPYMYNVDSGNLGAKTGFVYAALTLIVGAVSWFLVPETAGLSMEDIDLAYESGMAPREFYKMRS</sequence>
<dbReference type="InterPro" id="IPR020846">
    <property type="entry name" value="MFS_dom"/>
</dbReference>
<feature type="transmembrane region" description="Helical" evidence="7">
    <location>
        <begin position="370"/>
        <end position="391"/>
    </location>
</feature>
<evidence type="ECO:0000256" key="3">
    <source>
        <dbReference type="ARBA" id="ARBA00022692"/>
    </source>
</evidence>
<feature type="transmembrane region" description="Helical" evidence="7">
    <location>
        <begin position="186"/>
        <end position="209"/>
    </location>
</feature>
<keyword evidence="5 7" id="KW-0472">Membrane</keyword>
<dbReference type="Gene3D" id="1.20.1250.20">
    <property type="entry name" value="MFS general substrate transporter like domains"/>
    <property type="match status" value="1"/>
</dbReference>
<dbReference type="InterPro" id="IPR050360">
    <property type="entry name" value="MFS_Sugar_Transporters"/>
</dbReference>
<dbReference type="PANTHER" id="PTHR48022">
    <property type="entry name" value="PLASTIDIC GLUCOSE TRANSPORTER 4"/>
    <property type="match status" value="1"/>
</dbReference>
<feature type="transmembrane region" description="Helical" evidence="7">
    <location>
        <begin position="100"/>
        <end position="120"/>
    </location>
</feature>
<dbReference type="PANTHER" id="PTHR48022:SF33">
    <property type="entry name" value="SUGAR PERMEASE, PUTATIVE (AFU_ORTHOLOGUE AFUA_6G12040)-RELATED"/>
    <property type="match status" value="1"/>
</dbReference>
<protein>
    <submittedName>
        <fullName evidence="9">MFS sugar transporter</fullName>
    </submittedName>
</protein>
<accession>A0ABR4JF54</accession>
<keyword evidence="9" id="KW-0813">Transport</keyword>
<keyword evidence="4 7" id="KW-1133">Transmembrane helix</keyword>
<evidence type="ECO:0000256" key="5">
    <source>
        <dbReference type="ARBA" id="ARBA00023136"/>
    </source>
</evidence>
<comment type="subcellular location">
    <subcellularLocation>
        <location evidence="1">Membrane</location>
        <topology evidence="1">Multi-pass membrane protein</topology>
    </subcellularLocation>
</comment>
<organism evidence="9 10">
    <name type="scientific">Aspergillus pseudoustus</name>
    <dbReference type="NCBI Taxonomy" id="1810923"/>
    <lineage>
        <taxon>Eukaryota</taxon>
        <taxon>Fungi</taxon>
        <taxon>Dikarya</taxon>
        <taxon>Ascomycota</taxon>
        <taxon>Pezizomycotina</taxon>
        <taxon>Eurotiomycetes</taxon>
        <taxon>Eurotiomycetidae</taxon>
        <taxon>Eurotiales</taxon>
        <taxon>Aspergillaceae</taxon>
        <taxon>Aspergillus</taxon>
        <taxon>Aspergillus subgen. Nidulantes</taxon>
    </lineage>
</organism>
<evidence type="ECO:0000313" key="9">
    <source>
        <dbReference type="EMBL" id="KAL2837628.1"/>
    </source>
</evidence>
<proteinExistence type="inferred from homology"/>
<evidence type="ECO:0000313" key="10">
    <source>
        <dbReference type="Proteomes" id="UP001610446"/>
    </source>
</evidence>
<dbReference type="EMBL" id="JBFXLU010000157">
    <property type="protein sequence ID" value="KAL2837628.1"/>
    <property type="molecule type" value="Genomic_DNA"/>
</dbReference>
<gene>
    <name evidence="9" type="ORF">BJY01DRAFT_258274</name>
</gene>
<evidence type="ECO:0000256" key="2">
    <source>
        <dbReference type="ARBA" id="ARBA00010992"/>
    </source>
</evidence>
<feature type="compositionally biased region" description="Basic and acidic residues" evidence="6">
    <location>
        <begin position="1"/>
        <end position="14"/>
    </location>
</feature>
<evidence type="ECO:0000256" key="7">
    <source>
        <dbReference type="SAM" id="Phobius"/>
    </source>
</evidence>
<evidence type="ECO:0000259" key="8">
    <source>
        <dbReference type="PROSITE" id="PS50850"/>
    </source>
</evidence>
<dbReference type="Pfam" id="PF00083">
    <property type="entry name" value="Sugar_tr"/>
    <property type="match status" value="1"/>
</dbReference>
<dbReference type="InterPro" id="IPR005828">
    <property type="entry name" value="MFS_sugar_transport-like"/>
</dbReference>
<comment type="caution">
    <text evidence="9">The sequence shown here is derived from an EMBL/GenBank/DDBJ whole genome shotgun (WGS) entry which is preliminary data.</text>
</comment>
<dbReference type="PROSITE" id="PS50850">
    <property type="entry name" value="MFS"/>
    <property type="match status" value="1"/>
</dbReference>
<evidence type="ECO:0000256" key="1">
    <source>
        <dbReference type="ARBA" id="ARBA00004141"/>
    </source>
</evidence>
<dbReference type="InterPro" id="IPR036259">
    <property type="entry name" value="MFS_trans_sf"/>
</dbReference>
<feature type="transmembrane region" description="Helical" evidence="7">
    <location>
        <begin position="48"/>
        <end position="64"/>
    </location>
</feature>
<name>A0ABR4JF54_9EURO</name>